<gene>
    <name evidence="1" type="primary">jg599</name>
    <name evidence="1" type="ORF">PAEG_LOCUS4323</name>
</gene>
<comment type="caution">
    <text evidence="1">The sequence shown here is derived from an EMBL/GenBank/DDBJ whole genome shotgun (WGS) entry which is preliminary data.</text>
</comment>
<name>A0A8S4QTA4_9NEOP</name>
<feature type="non-terminal residue" evidence="1">
    <location>
        <position position="1"/>
    </location>
</feature>
<protein>
    <submittedName>
        <fullName evidence="1">Jg599 protein</fullName>
    </submittedName>
</protein>
<proteinExistence type="predicted"/>
<accession>A0A8S4QTA4</accession>
<dbReference type="EMBL" id="CAKXAJ010014725">
    <property type="protein sequence ID" value="CAH2216272.1"/>
    <property type="molecule type" value="Genomic_DNA"/>
</dbReference>
<sequence length="149" mass="16425">HHHLNQLTFTAGHRSFVGSSTIHGPGPLASTGFSWSLVGCNWESSTSHPPKITTTPARGAPCRLTDEALATDKWRYNHFKLARLNKWHRPASGSSDAGAISLALRRPTRLPSVVIAGQIFVWMDKAAVKLHVRAIQPHYSDRNAEMLLN</sequence>
<evidence type="ECO:0000313" key="1">
    <source>
        <dbReference type="EMBL" id="CAH2216272.1"/>
    </source>
</evidence>
<organism evidence="1 2">
    <name type="scientific">Pararge aegeria aegeria</name>
    <dbReference type="NCBI Taxonomy" id="348720"/>
    <lineage>
        <taxon>Eukaryota</taxon>
        <taxon>Metazoa</taxon>
        <taxon>Ecdysozoa</taxon>
        <taxon>Arthropoda</taxon>
        <taxon>Hexapoda</taxon>
        <taxon>Insecta</taxon>
        <taxon>Pterygota</taxon>
        <taxon>Neoptera</taxon>
        <taxon>Endopterygota</taxon>
        <taxon>Lepidoptera</taxon>
        <taxon>Glossata</taxon>
        <taxon>Ditrysia</taxon>
        <taxon>Papilionoidea</taxon>
        <taxon>Nymphalidae</taxon>
        <taxon>Satyrinae</taxon>
        <taxon>Satyrini</taxon>
        <taxon>Parargina</taxon>
        <taxon>Pararge</taxon>
    </lineage>
</organism>
<dbReference type="Proteomes" id="UP000838756">
    <property type="component" value="Unassembled WGS sequence"/>
</dbReference>
<keyword evidence="2" id="KW-1185">Reference proteome</keyword>
<dbReference type="AlphaFoldDB" id="A0A8S4QTA4"/>
<reference evidence="1" key="1">
    <citation type="submission" date="2022-03" db="EMBL/GenBank/DDBJ databases">
        <authorList>
            <person name="Lindestad O."/>
        </authorList>
    </citation>
    <scope>NUCLEOTIDE SEQUENCE</scope>
</reference>
<evidence type="ECO:0000313" key="2">
    <source>
        <dbReference type="Proteomes" id="UP000838756"/>
    </source>
</evidence>